<feature type="region of interest" description="Disordered" evidence="2">
    <location>
        <begin position="116"/>
        <end position="150"/>
    </location>
</feature>
<feature type="compositionally biased region" description="Pro residues" evidence="2">
    <location>
        <begin position="132"/>
        <end position="144"/>
    </location>
</feature>
<dbReference type="KEGG" id="uma:UMAG_12126"/>
<name>A0A0D1CDL1_MYCMD</name>
<dbReference type="EMBL" id="CM003141">
    <property type="protein sequence ID" value="KIS71177.1"/>
    <property type="molecule type" value="Genomic_DNA"/>
</dbReference>
<evidence type="ECO:0000313" key="4">
    <source>
        <dbReference type="Proteomes" id="UP000000561"/>
    </source>
</evidence>
<feature type="coiled-coil region" evidence="1">
    <location>
        <begin position="741"/>
        <end position="768"/>
    </location>
</feature>
<evidence type="ECO:0000313" key="3">
    <source>
        <dbReference type="EMBL" id="KIS71177.1"/>
    </source>
</evidence>
<keyword evidence="4" id="KW-1185">Reference proteome</keyword>
<dbReference type="AlphaFoldDB" id="A0A0D1CDL1"/>
<keyword evidence="1" id="KW-0175">Coiled coil</keyword>
<dbReference type="InParanoid" id="A0A0D1CDL1"/>
<feature type="region of interest" description="Disordered" evidence="2">
    <location>
        <begin position="240"/>
        <end position="309"/>
    </location>
</feature>
<feature type="region of interest" description="Disordered" evidence="2">
    <location>
        <begin position="868"/>
        <end position="935"/>
    </location>
</feature>
<organism evidence="3 4">
    <name type="scientific">Mycosarcoma maydis</name>
    <name type="common">Corn smut fungus</name>
    <name type="synonym">Ustilago maydis</name>
    <dbReference type="NCBI Taxonomy" id="5270"/>
    <lineage>
        <taxon>Eukaryota</taxon>
        <taxon>Fungi</taxon>
        <taxon>Dikarya</taxon>
        <taxon>Basidiomycota</taxon>
        <taxon>Ustilaginomycotina</taxon>
        <taxon>Ustilaginomycetes</taxon>
        <taxon>Ustilaginales</taxon>
        <taxon>Ustilaginaceae</taxon>
        <taxon>Mycosarcoma</taxon>
    </lineage>
</organism>
<dbReference type="Proteomes" id="UP000000561">
    <property type="component" value="Chromosome 2"/>
</dbReference>
<dbReference type="GeneID" id="23567887"/>
<feature type="region of interest" description="Disordered" evidence="2">
    <location>
        <begin position="30"/>
        <end position="76"/>
    </location>
</feature>
<reference evidence="3 4" key="1">
    <citation type="journal article" date="2006" name="Nature">
        <title>Insights from the genome of the biotrophic fungal plant pathogen Ustilago maydis.</title>
        <authorList>
            <person name="Kamper J."/>
            <person name="Kahmann R."/>
            <person name="Bolker M."/>
            <person name="Ma L.J."/>
            <person name="Brefort T."/>
            <person name="Saville B.J."/>
            <person name="Banuett F."/>
            <person name="Kronstad J.W."/>
            <person name="Gold S.E."/>
            <person name="Muller O."/>
            <person name="Perlin M.H."/>
            <person name="Wosten H.A."/>
            <person name="de Vries R."/>
            <person name="Ruiz-Herrera J."/>
            <person name="Reynaga-Pena C.G."/>
            <person name="Snetselaar K."/>
            <person name="McCann M."/>
            <person name="Perez-Martin J."/>
            <person name="Feldbrugge M."/>
            <person name="Basse C.W."/>
            <person name="Steinberg G."/>
            <person name="Ibeas J.I."/>
            <person name="Holloman W."/>
            <person name="Guzman P."/>
            <person name="Farman M."/>
            <person name="Stajich J.E."/>
            <person name="Sentandreu R."/>
            <person name="Gonzalez-Prieto J.M."/>
            <person name="Kennell J.C."/>
            <person name="Molina L."/>
            <person name="Schirawski J."/>
            <person name="Mendoza-Mendoza A."/>
            <person name="Greilinger D."/>
            <person name="Munch K."/>
            <person name="Rossel N."/>
            <person name="Scherer M."/>
            <person name="Vranes M."/>
            <person name="Ladendorf O."/>
            <person name="Vincon V."/>
            <person name="Fuchs U."/>
            <person name="Sandrock B."/>
            <person name="Meng S."/>
            <person name="Ho E.C."/>
            <person name="Cahill M.J."/>
            <person name="Boyce K.J."/>
            <person name="Klose J."/>
            <person name="Klosterman S.J."/>
            <person name="Deelstra H.J."/>
            <person name="Ortiz-Castellanos L."/>
            <person name="Li W."/>
            <person name="Sanchez-Alonso P."/>
            <person name="Schreier P.H."/>
            <person name="Hauser-Hahn I."/>
            <person name="Vaupel M."/>
            <person name="Koopmann E."/>
            <person name="Friedrich G."/>
            <person name="Voss H."/>
            <person name="Schluter T."/>
            <person name="Margolis J."/>
            <person name="Platt D."/>
            <person name="Swimmer C."/>
            <person name="Gnirke A."/>
            <person name="Chen F."/>
            <person name="Vysotskaia V."/>
            <person name="Mannhaupt G."/>
            <person name="Guldener U."/>
            <person name="Munsterkotter M."/>
            <person name="Haase D."/>
            <person name="Oesterheld M."/>
            <person name="Mewes H.W."/>
            <person name="Mauceli E.W."/>
            <person name="DeCaprio D."/>
            <person name="Wade C.M."/>
            <person name="Butler J."/>
            <person name="Young S."/>
            <person name="Jaffe D.B."/>
            <person name="Calvo S."/>
            <person name="Nusbaum C."/>
            <person name="Galagan J."/>
            <person name="Birren B.W."/>
        </authorList>
    </citation>
    <scope>NUCLEOTIDE SEQUENCE [LARGE SCALE GENOMIC DNA]</scope>
    <source>
        <strain evidence="4">DSM 14603 / FGSC 9021 / UM521</strain>
    </source>
</reference>
<feature type="compositionally biased region" description="Polar residues" evidence="2">
    <location>
        <begin position="827"/>
        <end position="843"/>
    </location>
</feature>
<feature type="region of interest" description="Disordered" evidence="2">
    <location>
        <begin position="810"/>
        <end position="846"/>
    </location>
</feature>
<gene>
    <name evidence="3" type="ORF">UMAG_12126</name>
</gene>
<dbReference type="RefSeq" id="XP_011387493.1">
    <property type="nucleotide sequence ID" value="XM_011389191.1"/>
</dbReference>
<protein>
    <recommendedName>
        <fullName evidence="5">Zinc-finger domain-containing protein</fullName>
    </recommendedName>
</protein>
<evidence type="ECO:0000256" key="2">
    <source>
        <dbReference type="SAM" id="MobiDB-lite"/>
    </source>
</evidence>
<feature type="compositionally biased region" description="Low complexity" evidence="2">
    <location>
        <begin position="492"/>
        <end position="501"/>
    </location>
</feature>
<proteinExistence type="predicted"/>
<evidence type="ECO:0000256" key="1">
    <source>
        <dbReference type="SAM" id="Coils"/>
    </source>
</evidence>
<accession>A0A0D1CDL1</accession>
<dbReference type="eggNOG" id="ENOG502RB42">
    <property type="taxonomic scope" value="Eukaryota"/>
</dbReference>
<dbReference type="VEuPathDB" id="FungiDB:UMAG_12126"/>
<feature type="region of interest" description="Disordered" evidence="2">
    <location>
        <begin position="492"/>
        <end position="518"/>
    </location>
</feature>
<evidence type="ECO:0008006" key="5">
    <source>
        <dbReference type="Google" id="ProtNLM"/>
    </source>
</evidence>
<dbReference type="OrthoDB" id="2551638at2759"/>
<feature type="compositionally biased region" description="Basic residues" evidence="2">
    <location>
        <begin position="267"/>
        <end position="285"/>
    </location>
</feature>
<sequence length="1003" mass="107910">MRRTLPPPPFEVVELDYGSADAPFTSVAQQADADEVQPPTKQVNAPSAVHDRRLLTYSTDEFGQADPPESTSVSKSNTLNLSQAPIFSSSSLARQQVETSSFPEGSYSGVMVDQWQSEAASADHEEGELRLAPPPPAYPPPALPLDPDQQLHSTTYAYDPRAPEFHPNLHRYAPPRYPESEFHYAPSASASQSYHSENDYYRHSAEYGLAYSGYDLSYRGPYSGPLHDYPYPPYPPSPASYPGYYQHDTNGPYPTAYNTSMNDAHQKHLLKQQRKREKKQRKRDKKQAVNAAVTSVSAPYEPASSGGMGGLMQRGDSAWVEDGKAQAVAMLKELHARGVPPQRLIEKGIPLHMIEACCVEAGISQQDLTVDEAGDSTTQADKAPTALNSVGQIGQVPTTPAEDELLAKEERGVALTPLEELRRKVLASRLSKAAVASTAPNPTDKTVSDTAAVTTVFDRTATSGEAEALLSQIGESIRSLIRPSLETAAAARGAPSAASVSMQPAVPSSSTRKRRYRDVDAVDNGDVSVTADLAEGANLAETAPSRRQRISYADAFSRKAEMPSGEVNLDAPVPDLPDLSVSRANSLNVTDAALQRRRPVAADFDVGEYHPPPVRPSRFLDVPSGLNTVVDLSDDELGEDEIVAAEGTKGWQSLQAGVNMRDVLLLRQRTAEEHYDTFCTLNGLRPVARSLTPLQEGTTKTIDTADVSTPGSSVSKESLLAQVAAADASSLGTSTPSRDDLLRKELEIKQLMRKIQLMEERKSKQQNATPSPSVSPVPSRFLTTAVSSQSHMAAFSSCAVPDAFGKNSAASAQDARASTMAKPPPENGTQTKAHNAQNGSSSGVRLDPALQKQRETLLALLASKRKSTMAGPIESIESDPSDSIGGVESEDDREIAAEPKQSSTTSYDGILTEGTTTGQMEEAKEVSPESSVGSRYRPLVPSLFQSIASRVRSYLPPSLGFALASKVSSEGERTSVKWCPREADGGECSDAACSQRHVREFDQ</sequence>
<feature type="compositionally biased region" description="Polar residues" evidence="2">
    <location>
        <begin position="900"/>
        <end position="919"/>
    </location>
</feature>